<dbReference type="InterPro" id="IPR018392">
    <property type="entry name" value="LysM"/>
</dbReference>
<organism evidence="4 5">
    <name type="scientific">Allomesorhizobium camelthorni</name>
    <dbReference type="NCBI Taxonomy" id="475069"/>
    <lineage>
        <taxon>Bacteria</taxon>
        <taxon>Pseudomonadati</taxon>
        <taxon>Pseudomonadota</taxon>
        <taxon>Alphaproteobacteria</taxon>
        <taxon>Hyphomicrobiales</taxon>
        <taxon>Phyllobacteriaceae</taxon>
        <taxon>Allomesorhizobium</taxon>
    </lineage>
</organism>
<dbReference type="SMART" id="SM00257">
    <property type="entry name" value="LysM"/>
    <property type="match status" value="1"/>
</dbReference>
<dbReference type="InterPro" id="IPR052196">
    <property type="entry name" value="Bact_Kbp"/>
</dbReference>
<dbReference type="Proteomes" id="UP001642900">
    <property type="component" value="Unassembled WGS sequence"/>
</dbReference>
<dbReference type="Gene3D" id="3.10.350.10">
    <property type="entry name" value="LysM domain"/>
    <property type="match status" value="1"/>
</dbReference>
<keyword evidence="5" id="KW-1185">Reference proteome</keyword>
<evidence type="ECO:0000256" key="1">
    <source>
        <dbReference type="SAM" id="MobiDB-lite"/>
    </source>
</evidence>
<dbReference type="PANTHER" id="PTHR34700">
    <property type="entry name" value="POTASSIUM BINDING PROTEIN KBP"/>
    <property type="match status" value="1"/>
</dbReference>
<gene>
    <name evidence="4" type="ORF">G6N73_18620</name>
</gene>
<dbReference type="EMBL" id="JAAKZF010000027">
    <property type="protein sequence ID" value="NGO53156.1"/>
    <property type="molecule type" value="Genomic_DNA"/>
</dbReference>
<feature type="signal peptide" evidence="2">
    <location>
        <begin position="1"/>
        <end position="23"/>
    </location>
</feature>
<name>A0A6G4WG00_9HYPH</name>
<dbReference type="SUPFAM" id="SSF54106">
    <property type="entry name" value="LysM domain"/>
    <property type="match status" value="1"/>
</dbReference>
<protein>
    <submittedName>
        <fullName evidence="4">LysM peptidoglycan-binding domain-containing protein</fullName>
    </submittedName>
</protein>
<proteinExistence type="predicted"/>
<keyword evidence="2" id="KW-0732">Signal</keyword>
<feature type="domain" description="LysM" evidence="3">
    <location>
        <begin position="335"/>
        <end position="384"/>
    </location>
</feature>
<dbReference type="CDD" id="cd00118">
    <property type="entry name" value="LysM"/>
    <property type="match status" value="1"/>
</dbReference>
<evidence type="ECO:0000313" key="4">
    <source>
        <dbReference type="EMBL" id="NGO53156.1"/>
    </source>
</evidence>
<sequence>MPVIPFKALLFFAGGCTAAAATAYVSDVLGPYLAGPPATLASLPEPSAPSADTKTIRLPGQEAPPTTHPGSDPAAVPEIPLPSFDLIRVEGDGSIIIAGRAAPNARVEVGTGAHVIGSTVAGPEGDFAIIVDQPLKPGGYQLKLRSTTPDNVVAISLETAVISIPEKPDGQVLALVEKPGEPSKLITVPAALSSTPAVAPVGQLKNADAPASSEPASTAPTGEPKVALDAVEIEGRNIFLAGTADPGRKVRAYANDILLGETEVLPGGSFLIEAERDLPVGEYMIRVDLLNDPDGAEVVARAVVPFAREPGEAIASVVPAAASETPGGKLQDAESAVIIRRGDTLWRISRRVYGHGVRYSTIYLANQTQIRDPNRIWPGQVFRVPQRTPEGESANMEAVAKQGTATLSAQ</sequence>
<evidence type="ECO:0000256" key="2">
    <source>
        <dbReference type="SAM" id="SignalP"/>
    </source>
</evidence>
<dbReference type="RefSeq" id="WP_165030239.1">
    <property type="nucleotide sequence ID" value="NZ_JAAKZF010000027.1"/>
</dbReference>
<dbReference type="AlphaFoldDB" id="A0A6G4WG00"/>
<accession>A0A6G4WG00</accession>
<evidence type="ECO:0000313" key="5">
    <source>
        <dbReference type="Proteomes" id="UP001642900"/>
    </source>
</evidence>
<dbReference type="InterPro" id="IPR036779">
    <property type="entry name" value="LysM_dom_sf"/>
</dbReference>
<reference evidence="4 5" key="1">
    <citation type="submission" date="2020-02" db="EMBL/GenBank/DDBJ databases">
        <title>Genome sequence of strain CCNWXJ40-4.</title>
        <authorList>
            <person name="Gao J."/>
            <person name="Sun J."/>
        </authorList>
    </citation>
    <scope>NUCLEOTIDE SEQUENCE [LARGE SCALE GENOMIC DNA]</scope>
    <source>
        <strain evidence="4 5">CCNWXJ 40-4</strain>
    </source>
</reference>
<dbReference type="PANTHER" id="PTHR34700:SF4">
    <property type="entry name" value="PHAGE-LIKE ELEMENT PBSX PROTEIN XKDP"/>
    <property type="match status" value="1"/>
</dbReference>
<comment type="caution">
    <text evidence="4">The sequence shown here is derived from an EMBL/GenBank/DDBJ whole genome shotgun (WGS) entry which is preliminary data.</text>
</comment>
<feature type="region of interest" description="Disordered" evidence="1">
    <location>
        <begin position="43"/>
        <end position="75"/>
    </location>
</feature>
<dbReference type="PROSITE" id="PS51782">
    <property type="entry name" value="LYSM"/>
    <property type="match status" value="1"/>
</dbReference>
<dbReference type="Pfam" id="PF01476">
    <property type="entry name" value="LysM"/>
    <property type="match status" value="1"/>
</dbReference>
<evidence type="ECO:0000259" key="3">
    <source>
        <dbReference type="PROSITE" id="PS51782"/>
    </source>
</evidence>
<feature type="chain" id="PRO_5026063583" evidence="2">
    <location>
        <begin position="24"/>
        <end position="410"/>
    </location>
</feature>